<dbReference type="InterPro" id="IPR013917">
    <property type="entry name" value="tRNA_wybutosine-synth"/>
</dbReference>
<reference evidence="3 4" key="1">
    <citation type="submission" date="2019-03" db="EMBL/GenBank/DDBJ databases">
        <title>Genomic Encyclopedia of Type Strains, Phase IV (KMG-IV): sequencing the most valuable type-strain genomes for metagenomic binning, comparative biology and taxonomic classification.</title>
        <authorList>
            <person name="Goeker M."/>
        </authorList>
    </citation>
    <scope>NUCLEOTIDE SEQUENCE [LARGE SCALE GENOMIC DNA]</scope>
    <source>
        <strain evidence="3 4">DSM 45775</strain>
    </source>
</reference>
<sequence>MPVSMAALCDDLAAESAELRAVLAGLSEEQWRLPTPAVGWTIADQVSHLAYFDDVTLRSATDPEAFAAEKAEMDADGGVDPDTVCARFRDLSGAEMLAWFDDARARLVAGFRGLDPSLRVPWFGPAMSAASSLTARIMETWAHGQDVYDTVGVVPEPSPRLRHVAHIGVGARAYSYLANGREMPSVPVRVELVAPDGSSWAWGPEDAADRISGSALDFALLITQRRHRDDLALTVVGDAAREWTEIGQAFAGTAGTGRKPL</sequence>
<dbReference type="RefSeq" id="WP_133827602.1">
    <property type="nucleotide sequence ID" value="NZ_BAABHR010000022.1"/>
</dbReference>
<dbReference type="NCBIfam" id="TIGR03084">
    <property type="entry name" value="TIGR03084 family metal-binding protein"/>
    <property type="match status" value="1"/>
</dbReference>
<dbReference type="InterPro" id="IPR034660">
    <property type="entry name" value="DinB/YfiT-like"/>
</dbReference>
<dbReference type="Gene3D" id="1.20.120.450">
    <property type="entry name" value="dinb family like domain"/>
    <property type="match status" value="1"/>
</dbReference>
<organism evidence="3 4">
    <name type="scientific">Actinomycetospora succinea</name>
    <dbReference type="NCBI Taxonomy" id="663603"/>
    <lineage>
        <taxon>Bacteria</taxon>
        <taxon>Bacillati</taxon>
        <taxon>Actinomycetota</taxon>
        <taxon>Actinomycetes</taxon>
        <taxon>Pseudonocardiales</taxon>
        <taxon>Pseudonocardiaceae</taxon>
        <taxon>Actinomycetospora</taxon>
    </lineage>
</organism>
<feature type="domain" description="tRNA wybutosine-synthesis" evidence="1">
    <location>
        <begin position="185"/>
        <end position="232"/>
    </location>
</feature>
<dbReference type="InterPro" id="IPR017517">
    <property type="entry name" value="Maleyloyr_isom"/>
</dbReference>
<dbReference type="InterPro" id="IPR024344">
    <property type="entry name" value="MDMPI_metal-binding"/>
</dbReference>
<dbReference type="OrthoDB" id="113180at2"/>
<comment type="caution">
    <text evidence="3">The sequence shown here is derived from an EMBL/GenBank/DDBJ whole genome shotgun (WGS) entry which is preliminary data.</text>
</comment>
<dbReference type="Proteomes" id="UP000295705">
    <property type="component" value="Unassembled WGS sequence"/>
</dbReference>
<evidence type="ECO:0000259" key="1">
    <source>
        <dbReference type="Pfam" id="PF08608"/>
    </source>
</evidence>
<dbReference type="Pfam" id="PF08608">
    <property type="entry name" value="Wyosine_form"/>
    <property type="match status" value="1"/>
</dbReference>
<dbReference type="SUPFAM" id="SSF109854">
    <property type="entry name" value="DinB/YfiT-like putative metalloenzymes"/>
    <property type="match status" value="1"/>
</dbReference>
<dbReference type="AlphaFoldDB" id="A0A4R6VA77"/>
<evidence type="ECO:0000259" key="2">
    <source>
        <dbReference type="Pfam" id="PF11716"/>
    </source>
</evidence>
<evidence type="ECO:0000313" key="4">
    <source>
        <dbReference type="Proteomes" id="UP000295705"/>
    </source>
</evidence>
<proteinExistence type="predicted"/>
<name>A0A4R6VA77_9PSEU</name>
<dbReference type="Pfam" id="PF11716">
    <property type="entry name" value="MDMPI_N"/>
    <property type="match status" value="1"/>
</dbReference>
<dbReference type="GO" id="GO:0046872">
    <property type="term" value="F:metal ion binding"/>
    <property type="evidence" value="ECO:0007669"/>
    <property type="project" value="InterPro"/>
</dbReference>
<dbReference type="NCBIfam" id="TIGR03083">
    <property type="entry name" value="maleylpyruvate isomerase family mycothiol-dependent enzyme"/>
    <property type="match status" value="1"/>
</dbReference>
<dbReference type="EMBL" id="SNYO01000004">
    <property type="protein sequence ID" value="TDQ58817.1"/>
    <property type="molecule type" value="Genomic_DNA"/>
</dbReference>
<protein>
    <submittedName>
        <fullName evidence="3">Uncharacterized protein (TIGR03084 family)</fullName>
    </submittedName>
</protein>
<accession>A0A4R6VA77</accession>
<dbReference type="InterPro" id="IPR017518">
    <property type="entry name" value="CHP03084"/>
</dbReference>
<evidence type="ECO:0000313" key="3">
    <source>
        <dbReference type="EMBL" id="TDQ58817.1"/>
    </source>
</evidence>
<keyword evidence="4" id="KW-1185">Reference proteome</keyword>
<gene>
    <name evidence="3" type="ORF">EV188_104564</name>
</gene>
<feature type="domain" description="Mycothiol-dependent maleylpyruvate isomerase metal-binding" evidence="2">
    <location>
        <begin position="12"/>
        <end position="147"/>
    </location>
</feature>